<accession>Q2RQE3</accession>
<comment type="pathway">
    <text evidence="1">Protein modification; protein glycosylation.</text>
</comment>
<dbReference type="PhylomeDB" id="Q2RQE3"/>
<dbReference type="Proteomes" id="UP000001929">
    <property type="component" value="Chromosome"/>
</dbReference>
<feature type="repeat" description="TPR" evidence="8">
    <location>
        <begin position="322"/>
        <end position="355"/>
    </location>
</feature>
<sequence length="937" mass="102229">MDTSRLRPTSPLVRQAAACLDAGEADHADVLLDLHLSRHPEDSAGLILFGLTRVALGRPLEAEQPLRRALALDPIDDPFHARAVCALVDVLKAQGRMAEVSEVLERAGDVAPMNAVFPRMLGAHYRALGQVGAAITAARRAVAVESADGENWRGLAATLLGGAPGEALEALERAKTCGDDGADWWNIRGVALAALGEGEAAREAFKNAILRDGAAPMAWTNLGNLEIRAARSADALERAVEAYGQAIRRAPDSFEAHNNLAQALRDLGRRDEALVHAERAASLRPHDVTVLNTQANILRGLRRVDEAVAILERALACDGRSAETHSNLGLALLAAQDRQRAEEHFRKAAALAPDCVDIIVNLACFLIHINAGKEVLGVLEPALARFPGDVGLLATLGLHYFQENAYEDCATVFETVLAKKPDHVEARASLGVVRWSQGRLVESLALAQSIREDFPEDIRTLFLLGCVHSDLMENASALEVFDLAVEKGGERVPPFHYSNCCFSFHYVEAMEKDDLFARHRRWDALYGAGATELSDVTHHNTRDPERRLRIGYVSPDFRRHSVAYFFLPLVGAHDRAAVEVTCYSLSTLTDQMTDLIREGCDRWRDITTLPAEKAAERVREDEIDILVDLSGHTANNGLSIFALKPAPVQVTYLGYPNTTGLSAIDYRLTDGFADPLGVDEDPASETLWRLPRSFLLFDEVPGLPDPAPPPVLSRGTITFGSFNNMAKVNRGCVAVWKRILDAVPGSRLLLKAKGFRDPATAKVLIERLIDWGVDPEQVSYAPYAKNLMEHVAVYAEVDIALDTFPYNGTTTTFEALHMGVPVIGLRGHRHSGRVGASILGNLGLADRLLGEDVDDMVAKAVALAGDLEGLMRMRAGLRERLRASPLQDGPGFVADLEGAYRAMWRRWCAGPPTFHRQPKNGMWAVEEMEDAIEPVLG</sequence>
<dbReference type="RefSeq" id="WP_011390482.1">
    <property type="nucleotide sequence ID" value="NC_007643.1"/>
</dbReference>
<dbReference type="AlphaFoldDB" id="Q2RQE3"/>
<keyword evidence="11" id="KW-1185">Reference proteome</keyword>
<feature type="domain" description="O-GlcNAc transferase C-terminal" evidence="9">
    <location>
        <begin position="714"/>
        <end position="893"/>
    </location>
</feature>
<protein>
    <recommendedName>
        <fullName evidence="3">protein O-GlcNAc transferase</fullName>
        <ecNumber evidence="3">2.4.1.255</ecNumber>
    </recommendedName>
</protein>
<dbReference type="InterPro" id="IPR051939">
    <property type="entry name" value="Glycosyltr_41/O-GlcNAc_trsf"/>
</dbReference>
<evidence type="ECO:0000256" key="1">
    <source>
        <dbReference type="ARBA" id="ARBA00004922"/>
    </source>
</evidence>
<comment type="similarity">
    <text evidence="2">Belongs to the glycosyltransferase 41 family. O-GlcNAc transferase subfamily.</text>
</comment>
<evidence type="ECO:0000313" key="11">
    <source>
        <dbReference type="Proteomes" id="UP000001929"/>
    </source>
</evidence>
<evidence type="ECO:0000256" key="6">
    <source>
        <dbReference type="ARBA" id="ARBA00022737"/>
    </source>
</evidence>
<dbReference type="eggNOG" id="COG3914">
    <property type="taxonomic scope" value="Bacteria"/>
</dbReference>
<evidence type="ECO:0000259" key="9">
    <source>
        <dbReference type="Pfam" id="PF13844"/>
    </source>
</evidence>
<dbReference type="CAZy" id="GT41">
    <property type="family name" value="Glycosyltransferase Family 41"/>
</dbReference>
<dbReference type="InterPro" id="IPR029489">
    <property type="entry name" value="OGT/SEC/SPY_C"/>
</dbReference>
<dbReference type="STRING" id="269796.Rru_A2855"/>
<dbReference type="InterPro" id="IPR011990">
    <property type="entry name" value="TPR-like_helical_dom_sf"/>
</dbReference>
<dbReference type="EnsemblBacteria" id="ABC23652">
    <property type="protein sequence ID" value="ABC23652"/>
    <property type="gene ID" value="Rru_A2855"/>
</dbReference>
<organism evidence="10 11">
    <name type="scientific">Rhodospirillum rubrum (strain ATCC 11170 / ATH 1.1.1 / DSM 467 / LMG 4362 / NCIMB 8255 / S1)</name>
    <dbReference type="NCBI Taxonomy" id="269796"/>
    <lineage>
        <taxon>Bacteria</taxon>
        <taxon>Pseudomonadati</taxon>
        <taxon>Pseudomonadota</taxon>
        <taxon>Alphaproteobacteria</taxon>
        <taxon>Rhodospirillales</taxon>
        <taxon>Rhodospirillaceae</taxon>
        <taxon>Rhodospirillum</taxon>
    </lineage>
</organism>
<proteinExistence type="inferred from homology"/>
<dbReference type="EC" id="2.4.1.255" evidence="3"/>
<dbReference type="KEGG" id="rru:Rru_A2855"/>
<name>Q2RQE3_RHORT</name>
<evidence type="ECO:0000256" key="3">
    <source>
        <dbReference type="ARBA" id="ARBA00011970"/>
    </source>
</evidence>
<dbReference type="InterPro" id="IPR019734">
    <property type="entry name" value="TPR_rpt"/>
</dbReference>
<feature type="domain" description="O-GlcNAc transferase C-terminal" evidence="9">
    <location>
        <begin position="541"/>
        <end position="698"/>
    </location>
</feature>
<keyword evidence="6" id="KW-0677">Repeat</keyword>
<dbReference type="InterPro" id="IPR013105">
    <property type="entry name" value="TPR_2"/>
</dbReference>
<gene>
    <name evidence="10" type="ordered locus">Rru_A2855</name>
</gene>
<dbReference type="Pfam" id="PF13844">
    <property type="entry name" value="Glyco_transf_41"/>
    <property type="match status" value="2"/>
</dbReference>
<dbReference type="HOGENOM" id="CLU_001721_4_0_5"/>
<dbReference type="GO" id="GO:0097363">
    <property type="term" value="F:protein O-acetylglucosaminyltransferase activity"/>
    <property type="evidence" value="ECO:0007669"/>
    <property type="project" value="UniProtKB-EC"/>
</dbReference>
<dbReference type="Pfam" id="PF07719">
    <property type="entry name" value="TPR_2"/>
    <property type="match status" value="2"/>
</dbReference>
<evidence type="ECO:0000313" key="10">
    <source>
        <dbReference type="EMBL" id="ABC23652.1"/>
    </source>
</evidence>
<keyword evidence="4" id="KW-0328">Glycosyltransferase</keyword>
<dbReference type="eggNOG" id="COG0457">
    <property type="taxonomic scope" value="Bacteria"/>
</dbReference>
<dbReference type="Gene3D" id="3.40.50.2000">
    <property type="entry name" value="Glycogen Phosphorylase B"/>
    <property type="match status" value="1"/>
</dbReference>
<evidence type="ECO:0000256" key="2">
    <source>
        <dbReference type="ARBA" id="ARBA00005386"/>
    </source>
</evidence>
<keyword evidence="7 8" id="KW-0802">TPR repeat</keyword>
<dbReference type="SMART" id="SM00028">
    <property type="entry name" value="TPR"/>
    <property type="match status" value="9"/>
</dbReference>
<feature type="repeat" description="TPR" evidence="8">
    <location>
        <begin position="254"/>
        <end position="287"/>
    </location>
</feature>
<dbReference type="Pfam" id="PF13432">
    <property type="entry name" value="TPR_16"/>
    <property type="match status" value="1"/>
</dbReference>
<dbReference type="PROSITE" id="PS50005">
    <property type="entry name" value="TPR"/>
    <property type="match status" value="2"/>
</dbReference>
<evidence type="ECO:0000256" key="8">
    <source>
        <dbReference type="PROSITE-ProRule" id="PRU00339"/>
    </source>
</evidence>
<dbReference type="PANTHER" id="PTHR44835:SF1">
    <property type="entry name" value="PROTEIN O-GLCNAC TRANSFERASE"/>
    <property type="match status" value="1"/>
</dbReference>
<keyword evidence="5" id="KW-0808">Transferase</keyword>
<dbReference type="PANTHER" id="PTHR44835">
    <property type="entry name" value="UDP-N-ACETYLGLUCOSAMINE--PEPTIDE N-ACETYLGLUCOSAMINYLTRANSFERASE SPINDLY-RELATED"/>
    <property type="match status" value="1"/>
</dbReference>
<dbReference type="SUPFAM" id="SSF48452">
    <property type="entry name" value="TPR-like"/>
    <property type="match status" value="2"/>
</dbReference>
<evidence type="ECO:0000256" key="4">
    <source>
        <dbReference type="ARBA" id="ARBA00022676"/>
    </source>
</evidence>
<dbReference type="PATRIC" id="fig|269796.9.peg.2962"/>
<reference evidence="10 11" key="1">
    <citation type="journal article" date="2011" name="Stand. Genomic Sci.">
        <title>Complete genome sequence of Rhodospirillum rubrum type strain (S1).</title>
        <authorList>
            <person name="Munk A.C."/>
            <person name="Copeland A."/>
            <person name="Lucas S."/>
            <person name="Lapidus A."/>
            <person name="Del Rio T.G."/>
            <person name="Barry K."/>
            <person name="Detter J.C."/>
            <person name="Hammon N."/>
            <person name="Israni S."/>
            <person name="Pitluck S."/>
            <person name="Brettin T."/>
            <person name="Bruce D."/>
            <person name="Han C."/>
            <person name="Tapia R."/>
            <person name="Gilna P."/>
            <person name="Schmutz J."/>
            <person name="Larimer F."/>
            <person name="Land M."/>
            <person name="Kyrpides N.C."/>
            <person name="Mavromatis K."/>
            <person name="Richardson P."/>
            <person name="Rohde M."/>
            <person name="Goker M."/>
            <person name="Klenk H.P."/>
            <person name="Zhang Y."/>
            <person name="Roberts G.P."/>
            <person name="Reslewic S."/>
            <person name="Schwartz D.C."/>
        </authorList>
    </citation>
    <scope>NUCLEOTIDE SEQUENCE [LARGE SCALE GENOMIC DNA]</scope>
    <source>
        <strain evidence="11">ATCC 11170 / ATH 1.1.1 / DSM 467 / LMG 4362 / NCIMB 8255 / S1</strain>
    </source>
</reference>
<evidence type="ECO:0000256" key="5">
    <source>
        <dbReference type="ARBA" id="ARBA00022679"/>
    </source>
</evidence>
<dbReference type="Gene3D" id="1.25.40.10">
    <property type="entry name" value="Tetratricopeptide repeat domain"/>
    <property type="match status" value="3"/>
</dbReference>
<dbReference type="Gene3D" id="3.40.50.11380">
    <property type="match status" value="1"/>
</dbReference>
<dbReference type="EMBL" id="CP000230">
    <property type="protein sequence ID" value="ABC23652.1"/>
    <property type="molecule type" value="Genomic_DNA"/>
</dbReference>
<evidence type="ECO:0000256" key="7">
    <source>
        <dbReference type="ARBA" id="ARBA00022803"/>
    </source>
</evidence>